<comment type="caution">
    <text evidence="1">The sequence shown here is derived from an EMBL/GenBank/DDBJ whole genome shotgun (WGS) entry which is preliminary data.</text>
</comment>
<sequence>MQRKDRERPKREQLVSSFTLVRKIHREDDVDQLFELYEVLIQENTDTDSPGDSVAAISAQVALLSRFAALAEKQRKMSDFHRVNTATENLINTIKEGSSHFEISHLASAVWTFATRGITDESHLIHFEREIRSRDSSVFTNGNIAMIVWAYAKAGFHAPILYKKMRDEILARDLSSFKVKEICDILWSYARTKQTSAKLFAALKMEILRRDLKEFDEKSLINILWSYSEFGVNLKALFRTIKYEILQRGLPCFTHRQLAQIVNCYALQNTSSPPTLRVAPDLYKEVSSELLQRDGFAKTKNYIREIFKAVGDRIMNDDLSVYEPVQVVRLFWAFTDAGLLTEALHHKLSNQILLYNFPKLKDATLEELVKALEKNHFKAPELVAVTEAELVRRSEAKF</sequence>
<proteinExistence type="predicted"/>
<dbReference type="InterPro" id="IPR050870">
    <property type="entry name" value="FAST_kinase"/>
</dbReference>
<gene>
    <name evidence="1" type="ORF">OS493_034817</name>
</gene>
<dbReference type="EMBL" id="MU827827">
    <property type="protein sequence ID" value="KAJ7321464.1"/>
    <property type="molecule type" value="Genomic_DNA"/>
</dbReference>
<dbReference type="GO" id="GO:0000963">
    <property type="term" value="P:mitochondrial RNA processing"/>
    <property type="evidence" value="ECO:0007669"/>
    <property type="project" value="TreeGrafter"/>
</dbReference>
<keyword evidence="2" id="KW-1185">Reference proteome</keyword>
<evidence type="ECO:0000313" key="1">
    <source>
        <dbReference type="EMBL" id="KAJ7321464.1"/>
    </source>
</evidence>
<accession>A0A9W9Y7U3</accession>
<protein>
    <submittedName>
        <fullName evidence="1">Uncharacterized protein</fullName>
    </submittedName>
</protein>
<dbReference type="GO" id="GO:0044528">
    <property type="term" value="P:regulation of mitochondrial mRNA stability"/>
    <property type="evidence" value="ECO:0007669"/>
    <property type="project" value="TreeGrafter"/>
</dbReference>
<reference evidence="1" key="1">
    <citation type="submission" date="2023-01" db="EMBL/GenBank/DDBJ databases">
        <title>Genome assembly of the deep-sea coral Lophelia pertusa.</title>
        <authorList>
            <person name="Herrera S."/>
            <person name="Cordes E."/>
        </authorList>
    </citation>
    <scope>NUCLEOTIDE SEQUENCE</scope>
    <source>
        <strain evidence="1">USNM1676648</strain>
        <tissue evidence="1">Polyp</tissue>
    </source>
</reference>
<dbReference type="AlphaFoldDB" id="A0A9W9Y7U3"/>
<evidence type="ECO:0000313" key="2">
    <source>
        <dbReference type="Proteomes" id="UP001163046"/>
    </source>
</evidence>
<dbReference type="GO" id="GO:0005759">
    <property type="term" value="C:mitochondrial matrix"/>
    <property type="evidence" value="ECO:0007669"/>
    <property type="project" value="TreeGrafter"/>
</dbReference>
<dbReference type="GO" id="GO:0035770">
    <property type="term" value="C:ribonucleoprotein granule"/>
    <property type="evidence" value="ECO:0007669"/>
    <property type="project" value="TreeGrafter"/>
</dbReference>
<dbReference type="PANTHER" id="PTHR21228:SF40">
    <property type="entry name" value="LD45607P"/>
    <property type="match status" value="1"/>
</dbReference>
<dbReference type="OrthoDB" id="5981275at2759"/>
<name>A0A9W9Y7U3_9CNID</name>
<dbReference type="Proteomes" id="UP001163046">
    <property type="component" value="Unassembled WGS sequence"/>
</dbReference>
<dbReference type="PANTHER" id="PTHR21228">
    <property type="entry name" value="FAST LEU-RICH DOMAIN-CONTAINING"/>
    <property type="match status" value="1"/>
</dbReference>
<organism evidence="1 2">
    <name type="scientific">Desmophyllum pertusum</name>
    <dbReference type="NCBI Taxonomy" id="174260"/>
    <lineage>
        <taxon>Eukaryota</taxon>
        <taxon>Metazoa</taxon>
        <taxon>Cnidaria</taxon>
        <taxon>Anthozoa</taxon>
        <taxon>Hexacorallia</taxon>
        <taxon>Scleractinia</taxon>
        <taxon>Caryophylliina</taxon>
        <taxon>Caryophylliidae</taxon>
        <taxon>Desmophyllum</taxon>
    </lineage>
</organism>
<dbReference type="GO" id="GO:0003723">
    <property type="term" value="F:RNA binding"/>
    <property type="evidence" value="ECO:0007669"/>
    <property type="project" value="TreeGrafter"/>
</dbReference>